<keyword evidence="6" id="KW-0503">Monooxygenase</keyword>
<evidence type="ECO:0000256" key="1">
    <source>
        <dbReference type="ARBA" id="ARBA00001971"/>
    </source>
</evidence>
<dbReference type="PRINTS" id="PR00463">
    <property type="entry name" value="EP450I"/>
</dbReference>
<keyword evidence="3 5" id="KW-0479">Metal-binding</keyword>
<accession>A0A4Q4TUC4</accession>
<reference evidence="7 8" key="1">
    <citation type="submission" date="2018-06" db="EMBL/GenBank/DDBJ databases">
        <title>Complete Genomes of Monosporascus.</title>
        <authorList>
            <person name="Robinson A.J."/>
            <person name="Natvig D.O."/>
        </authorList>
    </citation>
    <scope>NUCLEOTIDE SEQUENCE [LARGE SCALE GENOMIC DNA]</scope>
    <source>
        <strain evidence="7 8">CBS 110550</strain>
    </source>
</reference>
<keyword evidence="6" id="KW-0560">Oxidoreductase</keyword>
<dbReference type="EMBL" id="QJNU01000046">
    <property type="protein sequence ID" value="RYP09103.1"/>
    <property type="molecule type" value="Genomic_DNA"/>
</dbReference>
<gene>
    <name evidence="7" type="ORF">DL764_001470</name>
</gene>
<dbReference type="PANTHER" id="PTHR24305:SF226">
    <property type="entry name" value="CYTOCHROME P450 MONOOXYGENASE"/>
    <property type="match status" value="1"/>
</dbReference>
<dbReference type="PANTHER" id="PTHR24305">
    <property type="entry name" value="CYTOCHROME P450"/>
    <property type="match status" value="1"/>
</dbReference>
<dbReference type="InterPro" id="IPR036396">
    <property type="entry name" value="Cyt_P450_sf"/>
</dbReference>
<evidence type="ECO:0000313" key="8">
    <source>
        <dbReference type="Proteomes" id="UP000293360"/>
    </source>
</evidence>
<comment type="similarity">
    <text evidence="6">Belongs to the cytochrome P450 family.</text>
</comment>
<keyword evidence="2 5" id="KW-0349">Heme</keyword>
<dbReference type="OrthoDB" id="1470350at2759"/>
<dbReference type="GO" id="GO:0020037">
    <property type="term" value="F:heme binding"/>
    <property type="evidence" value="ECO:0007669"/>
    <property type="project" value="InterPro"/>
</dbReference>
<comment type="cofactor">
    <cofactor evidence="1 5">
        <name>heme</name>
        <dbReference type="ChEBI" id="CHEBI:30413"/>
    </cofactor>
</comment>
<dbReference type="InterPro" id="IPR001128">
    <property type="entry name" value="Cyt_P450"/>
</dbReference>
<evidence type="ECO:0000256" key="2">
    <source>
        <dbReference type="ARBA" id="ARBA00022617"/>
    </source>
</evidence>
<sequence length="612" mass="68098">MLSIPKCSNGLRLSTWTRGIKTRLEKRFTISRSTAPCSEPASTSGRSDAATLAERGMSQGALAKPHPGSELRTSFSPYFGARLLAGDYQFRRQTGRAEGQANTWAWGFGNLDKTTPRLLTVRPLHELSSLLEYCVFFILSTVPYVDVCCDLISESEFSGASKTMSSFVDTILAAAKNGAILLVTYCLIIWGYRVFLHPLSRYPGPLLAKLSDAYAGYFVLRQELHLQTSKNHTKYDIYLNDRVAKSFVYDLTRQANGTVNVFNAIDKDIHRRKCRLVGRAITERAMRSFEPTMAGQIDIFRRRILQSAQARKPHLNTQTDERGRWLAEGVVKGNFRINSYMNFPGLRHARIDLIMGLLAGKARLQYGELIGRMVGSRLSQARDAQADLFASMTDEENLDGEKPLPQSEIFQEAVFFIPAGADTSSAAICATLFYLTRHRSVYNRLASEIRSTFTSGADISGGPKLTECQYLRCCIDEALRMSPPVGGTLWREQQASSKRAGEPLTVDGHVIPPGTQVGVGIYALHHNERYFPAPFAYTPERWLASETSEDQGKLMYDAFAAFSLGPRSCPGKAMAYLEMSLVIAKLIWYFDFVAAPGRLGEIGSRRSEVAKD</sequence>
<dbReference type="AlphaFoldDB" id="A0A4Q4TUC4"/>
<protein>
    <recommendedName>
        <fullName evidence="9">Cytochrome P450</fullName>
    </recommendedName>
</protein>
<name>A0A4Q4TUC4_9PEZI</name>
<evidence type="ECO:0000256" key="4">
    <source>
        <dbReference type="ARBA" id="ARBA00023004"/>
    </source>
</evidence>
<dbReference type="GO" id="GO:0005506">
    <property type="term" value="F:iron ion binding"/>
    <property type="evidence" value="ECO:0007669"/>
    <property type="project" value="InterPro"/>
</dbReference>
<dbReference type="InterPro" id="IPR002401">
    <property type="entry name" value="Cyt_P450_E_grp-I"/>
</dbReference>
<proteinExistence type="inferred from homology"/>
<evidence type="ECO:0000256" key="3">
    <source>
        <dbReference type="ARBA" id="ARBA00022723"/>
    </source>
</evidence>
<dbReference type="InterPro" id="IPR017972">
    <property type="entry name" value="Cyt_P450_CS"/>
</dbReference>
<dbReference type="GO" id="GO:0004497">
    <property type="term" value="F:monooxygenase activity"/>
    <property type="evidence" value="ECO:0007669"/>
    <property type="project" value="UniProtKB-KW"/>
</dbReference>
<dbReference type="InterPro" id="IPR050121">
    <property type="entry name" value="Cytochrome_P450_monoxygenase"/>
</dbReference>
<evidence type="ECO:0000313" key="7">
    <source>
        <dbReference type="EMBL" id="RYP09103.1"/>
    </source>
</evidence>
<evidence type="ECO:0008006" key="9">
    <source>
        <dbReference type="Google" id="ProtNLM"/>
    </source>
</evidence>
<organism evidence="7 8">
    <name type="scientific">Monosporascus ibericus</name>
    <dbReference type="NCBI Taxonomy" id="155417"/>
    <lineage>
        <taxon>Eukaryota</taxon>
        <taxon>Fungi</taxon>
        <taxon>Dikarya</taxon>
        <taxon>Ascomycota</taxon>
        <taxon>Pezizomycotina</taxon>
        <taxon>Sordariomycetes</taxon>
        <taxon>Xylariomycetidae</taxon>
        <taxon>Xylariales</taxon>
        <taxon>Xylariales incertae sedis</taxon>
        <taxon>Monosporascus</taxon>
    </lineage>
</organism>
<dbReference type="Pfam" id="PF00067">
    <property type="entry name" value="p450"/>
    <property type="match status" value="1"/>
</dbReference>
<dbReference type="GO" id="GO:0016705">
    <property type="term" value="F:oxidoreductase activity, acting on paired donors, with incorporation or reduction of molecular oxygen"/>
    <property type="evidence" value="ECO:0007669"/>
    <property type="project" value="InterPro"/>
</dbReference>
<keyword evidence="8" id="KW-1185">Reference proteome</keyword>
<dbReference type="STRING" id="155417.A0A4Q4TUC4"/>
<keyword evidence="4 5" id="KW-0408">Iron</keyword>
<dbReference type="SUPFAM" id="SSF48264">
    <property type="entry name" value="Cytochrome P450"/>
    <property type="match status" value="1"/>
</dbReference>
<dbReference type="PROSITE" id="PS00086">
    <property type="entry name" value="CYTOCHROME_P450"/>
    <property type="match status" value="1"/>
</dbReference>
<evidence type="ECO:0000256" key="5">
    <source>
        <dbReference type="PIRSR" id="PIRSR602401-1"/>
    </source>
</evidence>
<dbReference type="PRINTS" id="PR00385">
    <property type="entry name" value="P450"/>
</dbReference>
<dbReference type="Proteomes" id="UP000293360">
    <property type="component" value="Unassembled WGS sequence"/>
</dbReference>
<comment type="caution">
    <text evidence="7">The sequence shown here is derived from an EMBL/GenBank/DDBJ whole genome shotgun (WGS) entry which is preliminary data.</text>
</comment>
<feature type="binding site" description="axial binding residue" evidence="5">
    <location>
        <position position="569"/>
    </location>
    <ligand>
        <name>heme</name>
        <dbReference type="ChEBI" id="CHEBI:30413"/>
    </ligand>
    <ligandPart>
        <name>Fe</name>
        <dbReference type="ChEBI" id="CHEBI:18248"/>
    </ligandPart>
</feature>
<dbReference type="Gene3D" id="1.10.630.10">
    <property type="entry name" value="Cytochrome P450"/>
    <property type="match status" value="1"/>
</dbReference>
<evidence type="ECO:0000256" key="6">
    <source>
        <dbReference type="RuleBase" id="RU000461"/>
    </source>
</evidence>